<dbReference type="PANTHER" id="PTHR44757">
    <property type="entry name" value="DIGUANYLATE CYCLASE DGCP"/>
    <property type="match status" value="1"/>
</dbReference>
<dbReference type="SUPFAM" id="SSF55073">
    <property type="entry name" value="Nucleotide cyclase"/>
    <property type="match status" value="1"/>
</dbReference>
<dbReference type="PROSITE" id="PS50887">
    <property type="entry name" value="GGDEF"/>
    <property type="match status" value="1"/>
</dbReference>
<evidence type="ECO:0000256" key="1">
    <source>
        <dbReference type="SAM" id="Phobius"/>
    </source>
</evidence>
<dbReference type="EMBL" id="QFVT01000007">
    <property type="protein sequence ID" value="PYC47265.1"/>
    <property type="molecule type" value="Genomic_DNA"/>
</dbReference>
<keyword evidence="1" id="KW-1133">Transmembrane helix</keyword>
<dbReference type="InterPro" id="IPR001633">
    <property type="entry name" value="EAL_dom"/>
</dbReference>
<feature type="domain" description="GGDEF" evidence="3">
    <location>
        <begin position="395"/>
        <end position="527"/>
    </location>
</feature>
<sequence length="793" mass="87834">MLDRVFRWLGAISDRQSLRGGGSQTHRSPDFLPLLRHHQLKTIFWLTPVMMVANMINVTAFTVLEVHLGRMSISDWVWVSIMAVLATTEFVRTKRTKARNKHNRASARGVGKVVVTSITLGLLWCYPLNVIAFGGTTEEIAFVSALTAGMLAGGAIALYPVPLAALSYVGVLTIAMPPALFLGMPSMALPFSAVTIMFFAVIIVSVHRHHRSFVREFSRRLKAEFQKELLDLLIGNDQARFDNCIWQSDEVLTLITSAEPIHRILGLPGSDGNDLPALIAASGHRATSRHDREMLDRLLGLNGPYPDEFCVRVSRTEPGEGPRTLEIAGRRADLDQSGGAYYNGYVKDVSEEVMALAEAHRLATHDNMTSLPNHREFLRQAEAITAERLEWQSSFHVGVCFVDADNLKRTNDSFGHRAGDALLVAISERLLQLELACKVLCRKGGDEYLIFYTCDTADEFAAATQRLHARLNGSFEFEGRVMPLQCTIGASSCTVGEKNIQQLEFEADVALKNQKKIRKSSIGFYEETVGAAHRRDAIVARDLRGAIRSDALRLDYQPIVNADGTRIWAVEALLRWDHPELGQINPQKIVEMAAYAGCSGDLTEWVLQRALREGQAWPRDIEISINVSASEFDRPDLTALVARVLNAENTAPERLWLEITEDQFLPRSTRVAENIKGLRSLGVKLAIDDFGSGYSCLSSLDDIECDVIKIDRSLVQNCHLRPTSLTLIVSLCAIARANERVVVVEGVEVAEEADALGLARVDHFQGFLFHRPMPADKLTDLVATKSKKNSDAA</sequence>
<dbReference type="PANTHER" id="PTHR44757:SF2">
    <property type="entry name" value="BIOFILM ARCHITECTURE MAINTENANCE PROTEIN MBAA"/>
    <property type="match status" value="1"/>
</dbReference>
<comment type="caution">
    <text evidence="4">The sequence shown here is derived from an EMBL/GenBank/DDBJ whole genome shotgun (WGS) entry which is preliminary data.</text>
</comment>
<dbReference type="AlphaFoldDB" id="A0A2V4MKU0"/>
<dbReference type="Gene3D" id="3.20.20.450">
    <property type="entry name" value="EAL domain"/>
    <property type="match status" value="1"/>
</dbReference>
<keyword evidence="5" id="KW-1185">Reference proteome</keyword>
<evidence type="ECO:0000259" key="2">
    <source>
        <dbReference type="PROSITE" id="PS50883"/>
    </source>
</evidence>
<feature type="transmembrane region" description="Helical" evidence="1">
    <location>
        <begin position="76"/>
        <end position="92"/>
    </location>
</feature>
<gene>
    <name evidence="4" type="ORF">DI396_12020</name>
</gene>
<name>A0A2V4MKU0_9RHOB</name>
<feature type="transmembrane region" description="Helical" evidence="1">
    <location>
        <begin position="113"/>
        <end position="134"/>
    </location>
</feature>
<dbReference type="InterPro" id="IPR043128">
    <property type="entry name" value="Rev_trsase/Diguanyl_cyclase"/>
</dbReference>
<dbReference type="Pfam" id="PF00990">
    <property type="entry name" value="GGDEF"/>
    <property type="match status" value="1"/>
</dbReference>
<evidence type="ECO:0000313" key="5">
    <source>
        <dbReference type="Proteomes" id="UP000248012"/>
    </source>
</evidence>
<keyword evidence="1" id="KW-0812">Transmembrane</keyword>
<proteinExistence type="predicted"/>
<dbReference type="OrthoDB" id="9814202at2"/>
<dbReference type="CDD" id="cd01949">
    <property type="entry name" value="GGDEF"/>
    <property type="match status" value="1"/>
</dbReference>
<dbReference type="PROSITE" id="PS50883">
    <property type="entry name" value="EAL"/>
    <property type="match status" value="1"/>
</dbReference>
<dbReference type="SUPFAM" id="SSF141868">
    <property type="entry name" value="EAL domain-like"/>
    <property type="match status" value="1"/>
</dbReference>
<dbReference type="InterPro" id="IPR029787">
    <property type="entry name" value="Nucleotide_cyclase"/>
</dbReference>
<evidence type="ECO:0000313" key="4">
    <source>
        <dbReference type="EMBL" id="PYC47265.1"/>
    </source>
</evidence>
<organism evidence="4 5">
    <name type="scientific">Litorivita pollutaquae</name>
    <dbReference type="NCBI Taxonomy" id="2200892"/>
    <lineage>
        <taxon>Bacteria</taxon>
        <taxon>Pseudomonadati</taxon>
        <taxon>Pseudomonadota</taxon>
        <taxon>Alphaproteobacteria</taxon>
        <taxon>Rhodobacterales</taxon>
        <taxon>Paracoccaceae</taxon>
        <taxon>Litorivita</taxon>
    </lineage>
</organism>
<dbReference type="NCBIfam" id="TIGR00254">
    <property type="entry name" value="GGDEF"/>
    <property type="match status" value="1"/>
</dbReference>
<dbReference type="RefSeq" id="WP_110796455.1">
    <property type="nucleotide sequence ID" value="NZ_KZ826486.1"/>
</dbReference>
<dbReference type="Pfam" id="PF00563">
    <property type="entry name" value="EAL"/>
    <property type="match status" value="1"/>
</dbReference>
<dbReference type="InterPro" id="IPR000160">
    <property type="entry name" value="GGDEF_dom"/>
</dbReference>
<keyword evidence="1" id="KW-0472">Membrane</keyword>
<dbReference type="InterPro" id="IPR052155">
    <property type="entry name" value="Biofilm_reg_signaling"/>
</dbReference>
<dbReference type="SMART" id="SM00052">
    <property type="entry name" value="EAL"/>
    <property type="match status" value="1"/>
</dbReference>
<evidence type="ECO:0000259" key="3">
    <source>
        <dbReference type="PROSITE" id="PS50887"/>
    </source>
</evidence>
<dbReference type="Proteomes" id="UP000248012">
    <property type="component" value="Unassembled WGS sequence"/>
</dbReference>
<reference evidence="4 5" key="1">
    <citation type="submission" date="2018-05" db="EMBL/GenBank/DDBJ databases">
        <title>Oceanovita maritima gen. nov., sp. nov., a marine bacterium in the family Rhodobacteraceae isolated from surface seawater of Lundu port Xiamen, China.</title>
        <authorList>
            <person name="Hetharua B.H."/>
            <person name="Min D."/>
            <person name="Liao H."/>
            <person name="Tian Y."/>
        </authorList>
    </citation>
    <scope>NUCLEOTIDE SEQUENCE [LARGE SCALE GENOMIC DNA]</scope>
    <source>
        <strain evidence="4 5">FSX-11</strain>
    </source>
</reference>
<feature type="transmembrane region" description="Helical" evidence="1">
    <location>
        <begin position="188"/>
        <end position="206"/>
    </location>
</feature>
<feature type="domain" description="EAL" evidence="2">
    <location>
        <begin position="536"/>
        <end position="786"/>
    </location>
</feature>
<dbReference type="Gene3D" id="3.30.70.270">
    <property type="match status" value="1"/>
</dbReference>
<evidence type="ECO:0008006" key="6">
    <source>
        <dbReference type="Google" id="ProtNLM"/>
    </source>
</evidence>
<dbReference type="CDD" id="cd01948">
    <property type="entry name" value="EAL"/>
    <property type="match status" value="1"/>
</dbReference>
<accession>A0A2V4MKU0</accession>
<feature type="transmembrane region" description="Helical" evidence="1">
    <location>
        <begin position="43"/>
        <end position="64"/>
    </location>
</feature>
<protein>
    <recommendedName>
        <fullName evidence="6">Diguanylate cyclase (GGDEF) domain-containing protein</fullName>
    </recommendedName>
</protein>
<dbReference type="InterPro" id="IPR035919">
    <property type="entry name" value="EAL_sf"/>
</dbReference>
<dbReference type="SMART" id="SM00267">
    <property type="entry name" value="GGDEF"/>
    <property type="match status" value="1"/>
</dbReference>